<feature type="region of interest" description="Disordered" evidence="1">
    <location>
        <begin position="24"/>
        <end position="81"/>
    </location>
</feature>
<accession>A0A2S8SU29</accession>
<proteinExistence type="predicted"/>
<feature type="compositionally biased region" description="Polar residues" evidence="1">
    <location>
        <begin position="25"/>
        <end position="42"/>
    </location>
</feature>
<gene>
    <name evidence="3" type="ORF">B1R32_106163</name>
</gene>
<evidence type="ECO:0008006" key="5">
    <source>
        <dbReference type="Google" id="ProtNLM"/>
    </source>
</evidence>
<dbReference type="PROSITE" id="PS51257">
    <property type="entry name" value="PROKAR_LIPOPROTEIN"/>
    <property type="match status" value="1"/>
</dbReference>
<dbReference type="Proteomes" id="UP000237684">
    <property type="component" value="Unassembled WGS sequence"/>
</dbReference>
<evidence type="ECO:0000313" key="4">
    <source>
        <dbReference type="Proteomes" id="UP000237684"/>
    </source>
</evidence>
<feature type="compositionally biased region" description="Basic and acidic residues" evidence="1">
    <location>
        <begin position="60"/>
        <end position="75"/>
    </location>
</feature>
<keyword evidence="4" id="KW-1185">Reference proteome</keyword>
<keyword evidence="2" id="KW-0732">Signal</keyword>
<feature type="chain" id="PRO_5015406082" description="Secreted protein" evidence="2">
    <location>
        <begin position="22"/>
        <end position="81"/>
    </location>
</feature>
<dbReference type="AlphaFoldDB" id="A0A2S8SU29"/>
<sequence length="81" mass="8372">MKTTHSLAAVLAIVLVTLALGGCGSPSTESTVSPEQRAQQQAADLKNIPAPAQALAAQRSQEKSQMDAMRAKDAAKSAQPQ</sequence>
<protein>
    <recommendedName>
        <fullName evidence="5">Secreted protein</fullName>
    </recommendedName>
</protein>
<evidence type="ECO:0000256" key="1">
    <source>
        <dbReference type="SAM" id="MobiDB-lite"/>
    </source>
</evidence>
<organism evidence="3 4">
    <name type="scientific">Abditibacterium utsteinense</name>
    <dbReference type="NCBI Taxonomy" id="1960156"/>
    <lineage>
        <taxon>Bacteria</taxon>
        <taxon>Pseudomonadati</taxon>
        <taxon>Abditibacteriota</taxon>
        <taxon>Abditibacteriia</taxon>
        <taxon>Abditibacteriales</taxon>
        <taxon>Abditibacteriaceae</taxon>
        <taxon>Abditibacterium</taxon>
    </lineage>
</organism>
<dbReference type="EMBL" id="NIGF01000006">
    <property type="protein sequence ID" value="PQV64317.1"/>
    <property type="molecule type" value="Genomic_DNA"/>
</dbReference>
<evidence type="ECO:0000256" key="2">
    <source>
        <dbReference type="SAM" id="SignalP"/>
    </source>
</evidence>
<feature type="signal peptide" evidence="2">
    <location>
        <begin position="1"/>
        <end position="21"/>
    </location>
</feature>
<reference evidence="3 4" key="1">
    <citation type="journal article" date="2018" name="Syst. Appl. Microbiol.">
        <title>Abditibacterium utsteinense sp. nov., the first cultivated member of candidate phylum FBP, isolated from ice-free Antarctic soil samples.</title>
        <authorList>
            <person name="Tahon G."/>
            <person name="Tytgat B."/>
            <person name="Lebbe L."/>
            <person name="Carlier A."/>
            <person name="Willems A."/>
        </authorList>
    </citation>
    <scope>NUCLEOTIDE SEQUENCE [LARGE SCALE GENOMIC DNA]</scope>
    <source>
        <strain evidence="3 4">LMG 29911</strain>
    </source>
</reference>
<name>A0A2S8SU29_9BACT</name>
<evidence type="ECO:0000313" key="3">
    <source>
        <dbReference type="EMBL" id="PQV64317.1"/>
    </source>
</evidence>
<comment type="caution">
    <text evidence="3">The sequence shown here is derived from an EMBL/GenBank/DDBJ whole genome shotgun (WGS) entry which is preliminary data.</text>
</comment>
<dbReference type="InParanoid" id="A0A2S8SU29"/>
<dbReference type="RefSeq" id="WP_105483446.1">
    <property type="nucleotide sequence ID" value="NZ_NIGF01000006.1"/>
</dbReference>